<proteinExistence type="predicted"/>
<dbReference type="Gene3D" id="3.30.1440.10">
    <property type="match status" value="1"/>
</dbReference>
<accession>A0A075GI81</accession>
<dbReference type="InterPro" id="IPR022803">
    <property type="entry name" value="Ribosomal_uL5_dom_sf"/>
</dbReference>
<organism evidence="1">
    <name type="scientific">uncultured marine group II/III euryarchaeote KM3_169_C11</name>
    <dbReference type="NCBI Taxonomy" id="1457922"/>
    <lineage>
        <taxon>Archaea</taxon>
        <taxon>Methanobacteriati</taxon>
        <taxon>Methanobacteriota</taxon>
        <taxon>environmental samples</taxon>
    </lineage>
</organism>
<protein>
    <submittedName>
        <fullName evidence="1">Uncharacterized protein</fullName>
    </submittedName>
</protein>
<sequence length="163" mass="17803">MVTASVEAGLAPTDDAVLVRNALLELFPISELPDVEPRPVFPTSETTGVLYARNVELTRLQERLQEQRICDTALDTMAFALDEDGQSTCFSISRQAALAGKVAFVLPGERVLGGTFEVSISGEGLAEWIEEFTWHPGRGSVPRNVADEVAMRSDGSSRDWFDD</sequence>
<dbReference type="SUPFAM" id="SSF55282">
    <property type="entry name" value="RL5-like"/>
    <property type="match status" value="1"/>
</dbReference>
<evidence type="ECO:0000313" key="1">
    <source>
        <dbReference type="EMBL" id="AIF03704.1"/>
    </source>
</evidence>
<reference evidence="1" key="1">
    <citation type="journal article" date="2014" name="Genome Biol. Evol.">
        <title>Pangenome evidence for extensive interdomain horizontal transfer affecting lineage core and shell genes in uncultured planktonic thaumarchaeota and euryarchaeota.</title>
        <authorList>
            <person name="Deschamps P."/>
            <person name="Zivanovic Y."/>
            <person name="Moreira D."/>
            <person name="Rodriguez-Valera F."/>
            <person name="Lopez-Garcia P."/>
        </authorList>
    </citation>
    <scope>NUCLEOTIDE SEQUENCE</scope>
</reference>
<dbReference type="AlphaFoldDB" id="A0A075GI81"/>
<dbReference type="EMBL" id="KF900687">
    <property type="protein sequence ID" value="AIF03704.1"/>
    <property type="molecule type" value="Genomic_DNA"/>
</dbReference>
<name>A0A075GI81_9EURY</name>